<keyword evidence="31" id="KW-0479">Metal-binding</keyword>
<feature type="binding site" evidence="31">
    <location>
        <position position="1379"/>
    </location>
    <ligand>
        <name>Mg(2+)</name>
        <dbReference type="ChEBI" id="CHEBI:18420"/>
    </ligand>
</feature>
<dbReference type="PANTHER" id="PTHR24416:SF52">
    <property type="entry name" value="PLATELET-DERIVED GROWTH FACTOR RECEPTOR ALPHA"/>
    <property type="match status" value="1"/>
</dbReference>
<evidence type="ECO:0000256" key="39">
    <source>
        <dbReference type="SAM" id="MobiDB-lite"/>
    </source>
</evidence>
<evidence type="ECO:0000256" key="10">
    <source>
        <dbReference type="ARBA" id="ARBA00022737"/>
    </source>
</evidence>
<dbReference type="GO" id="GO:0048701">
    <property type="term" value="P:embryonic cranial skeleton morphogenesis"/>
    <property type="evidence" value="ECO:0007669"/>
    <property type="project" value="TreeGrafter"/>
</dbReference>
<evidence type="ECO:0000256" key="14">
    <source>
        <dbReference type="ARBA" id="ARBA00022843"/>
    </source>
</evidence>
<evidence type="ECO:0000256" key="26">
    <source>
        <dbReference type="ARBA" id="ARBA00030503"/>
    </source>
</evidence>
<feature type="disulfide bond" evidence="34">
    <location>
        <begin position="766"/>
        <end position="807"/>
    </location>
</feature>
<feature type="domain" description="Ig-like" evidence="43">
    <location>
        <begin position="846"/>
        <end position="925"/>
    </location>
</feature>
<evidence type="ECO:0000256" key="38">
    <source>
        <dbReference type="RuleBase" id="RU000682"/>
    </source>
</evidence>
<evidence type="ECO:0000256" key="28">
    <source>
        <dbReference type="ARBA" id="ARBA00064866"/>
    </source>
</evidence>
<evidence type="ECO:0000256" key="4">
    <source>
        <dbReference type="ARBA" id="ARBA00022473"/>
    </source>
</evidence>
<evidence type="ECO:0000256" key="11">
    <source>
        <dbReference type="ARBA" id="ARBA00022741"/>
    </source>
</evidence>
<keyword evidence="10" id="KW-0677">Repeat</keyword>
<dbReference type="GO" id="GO:0003309">
    <property type="term" value="P:type B pancreatic cell differentiation"/>
    <property type="evidence" value="ECO:0007669"/>
    <property type="project" value="UniProtKB-ARBA"/>
</dbReference>
<gene>
    <name evidence="44" type="ORF">Baya_9422</name>
</gene>
<evidence type="ECO:0000256" key="19">
    <source>
        <dbReference type="ARBA" id="ARBA00023155"/>
    </source>
</evidence>
<evidence type="ECO:0000256" key="5">
    <source>
        <dbReference type="ARBA" id="ARBA00022475"/>
    </source>
</evidence>
<dbReference type="InterPro" id="IPR020635">
    <property type="entry name" value="Tyr_kinase_cat_dom"/>
</dbReference>
<evidence type="ECO:0000313" key="44">
    <source>
        <dbReference type="EMBL" id="TSN30193.1"/>
    </source>
</evidence>
<dbReference type="GO" id="GO:0046872">
    <property type="term" value="F:metal ion binding"/>
    <property type="evidence" value="ECO:0007669"/>
    <property type="project" value="UniProtKB-KW"/>
</dbReference>
<dbReference type="OrthoDB" id="9936425at2759"/>
<evidence type="ECO:0000313" key="45">
    <source>
        <dbReference type="Proteomes" id="UP000319801"/>
    </source>
</evidence>
<dbReference type="InterPro" id="IPR020479">
    <property type="entry name" value="HD_metazoa"/>
</dbReference>
<dbReference type="InterPro" id="IPR001824">
    <property type="entry name" value="Tyr_kinase_rcpt_3_CS"/>
</dbReference>
<dbReference type="PROSITE" id="PS50011">
    <property type="entry name" value="PROTEIN_KINASE_DOM"/>
    <property type="match status" value="1"/>
</dbReference>
<dbReference type="InterPro" id="IPR003599">
    <property type="entry name" value="Ig_sub"/>
</dbReference>
<evidence type="ECO:0000256" key="12">
    <source>
        <dbReference type="ARBA" id="ARBA00022777"/>
    </source>
</evidence>
<dbReference type="FunFam" id="2.60.40.10:FF:000223">
    <property type="entry name" value="Platelet-derived growth factor receptor beta"/>
    <property type="match status" value="1"/>
</dbReference>
<keyword evidence="18" id="KW-0829">Tyrosine-protein kinase</keyword>
<dbReference type="InterPro" id="IPR013783">
    <property type="entry name" value="Ig-like_fold"/>
</dbReference>
<dbReference type="GO" id="GO:0005886">
    <property type="term" value="C:plasma membrane"/>
    <property type="evidence" value="ECO:0007669"/>
    <property type="project" value="UniProtKB-SubCell"/>
</dbReference>
<dbReference type="GO" id="GO:0048407">
    <property type="term" value="F:platelet-derived growth factor binding"/>
    <property type="evidence" value="ECO:0007669"/>
    <property type="project" value="TreeGrafter"/>
</dbReference>
<dbReference type="EC" id="2.7.10.1" evidence="2"/>
<keyword evidence="4" id="KW-0217">Developmental protein</keyword>
<feature type="disulfide bond" evidence="34">
    <location>
        <begin position="853"/>
        <end position="907"/>
    </location>
</feature>
<dbReference type="FunFam" id="2.60.40.10:FF:000720">
    <property type="entry name" value="Platelet-derived growth factor receptor alpha"/>
    <property type="match status" value="1"/>
</dbReference>
<evidence type="ECO:0000256" key="17">
    <source>
        <dbReference type="ARBA" id="ARBA00023136"/>
    </source>
</evidence>
<dbReference type="SMART" id="SM00408">
    <property type="entry name" value="IGc2"/>
    <property type="match status" value="4"/>
</dbReference>
<dbReference type="GO" id="GO:0005634">
    <property type="term" value="C:nucleus"/>
    <property type="evidence" value="ECO:0007669"/>
    <property type="project" value="UniProtKB-SubCell"/>
</dbReference>
<dbReference type="PROSITE" id="PS50835">
    <property type="entry name" value="IG_LIKE"/>
    <property type="match status" value="3"/>
</dbReference>
<evidence type="ECO:0000256" key="22">
    <source>
        <dbReference type="ARBA" id="ARBA00023180"/>
    </source>
</evidence>
<accession>A0A556U6L6</accession>
<comment type="subcellular location">
    <subcellularLocation>
        <location evidence="1">Cell membrane</location>
        <topology evidence="1">Single-pass type I membrane protein</topology>
    </subcellularLocation>
    <subcellularLocation>
        <location evidence="37">Membrane</location>
        <topology evidence="37">Single-pass type I membrane protein</topology>
    </subcellularLocation>
    <subcellularLocation>
        <location evidence="35 38">Nucleus</location>
    </subcellularLocation>
</comment>
<protein>
    <recommendedName>
        <fullName evidence="3">Platelet-derived growth factor receptor alpha</fullName>
        <ecNumber evidence="2">2.7.10.1</ecNumber>
    </recommendedName>
    <alternativeName>
        <fullName evidence="26">Alpha platelet-derived growth factor receptor</fullName>
    </alternativeName>
    <alternativeName>
        <fullName evidence="25">Alpha-type platelet-derived growth factor receptor</fullName>
    </alternativeName>
</protein>
<dbReference type="Pfam" id="PF07714">
    <property type="entry name" value="PK_Tyr_Ser-Thr"/>
    <property type="match status" value="1"/>
</dbReference>
<evidence type="ECO:0000256" key="31">
    <source>
        <dbReference type="PIRSR" id="PIRSR000615-3"/>
    </source>
</evidence>
<dbReference type="PANTHER" id="PTHR24416">
    <property type="entry name" value="TYROSINE-PROTEIN KINASE RECEPTOR"/>
    <property type="match status" value="1"/>
</dbReference>
<dbReference type="InterPro" id="IPR013098">
    <property type="entry name" value="Ig_I-set"/>
</dbReference>
<keyword evidence="21 37" id="KW-0675">Receptor</keyword>
<feature type="binding site" evidence="31">
    <location>
        <position position="1190"/>
    </location>
    <ligand>
        <name>Mg(2+)</name>
        <dbReference type="ChEBI" id="CHEBI:18420"/>
    </ligand>
</feature>
<dbReference type="PROSITE" id="PS00240">
    <property type="entry name" value="RECEPTOR_TYR_KIN_III"/>
    <property type="match status" value="1"/>
</dbReference>
<evidence type="ECO:0000256" key="24">
    <source>
        <dbReference type="ARBA" id="ARBA00023319"/>
    </source>
</evidence>
<keyword evidence="20 34" id="KW-1015">Disulfide bond</keyword>
<feature type="active site" description="Proton acceptor" evidence="29">
    <location>
        <position position="1374"/>
    </location>
</feature>
<dbReference type="InterPro" id="IPR017970">
    <property type="entry name" value="Homeobox_CS"/>
</dbReference>
<feature type="region of interest" description="Disordered" evidence="39">
    <location>
        <begin position="1561"/>
        <end position="1618"/>
    </location>
</feature>
<reference evidence="44 45" key="1">
    <citation type="journal article" date="2019" name="Genome Biol. Evol.">
        <title>Whole-Genome Sequencing of the Giant Devil Catfish, Bagarius yarrelli.</title>
        <authorList>
            <person name="Jiang W."/>
            <person name="Lv Y."/>
            <person name="Cheng L."/>
            <person name="Yang K."/>
            <person name="Chao B."/>
            <person name="Wang X."/>
            <person name="Li Y."/>
            <person name="Pan X."/>
            <person name="You X."/>
            <person name="Zhang Y."/>
            <person name="Yang J."/>
            <person name="Li J."/>
            <person name="Zhang X."/>
            <person name="Liu S."/>
            <person name="Sun C."/>
            <person name="Yang J."/>
            <person name="Shi Q."/>
        </authorList>
    </citation>
    <scope>NUCLEOTIDE SEQUENCE [LARGE SCALE GENOMIC DNA]</scope>
    <source>
        <strain evidence="44">JWS20170419001</strain>
        <tissue evidence="44">Muscle</tissue>
    </source>
</reference>
<keyword evidence="13 30" id="KW-0067">ATP-binding</keyword>
<feature type="disulfide bond" evidence="34">
    <location>
        <begin position="675"/>
        <end position="720"/>
    </location>
</feature>
<evidence type="ECO:0000256" key="23">
    <source>
        <dbReference type="ARBA" id="ARBA00023242"/>
    </source>
</evidence>
<evidence type="ECO:0000256" key="40">
    <source>
        <dbReference type="SAM" id="Phobius"/>
    </source>
</evidence>
<dbReference type="Gene3D" id="3.30.200.20">
    <property type="entry name" value="Phosphorylase Kinase, domain 1"/>
    <property type="match status" value="1"/>
</dbReference>
<comment type="caution">
    <text evidence="44">The sequence shown here is derived from an EMBL/GenBank/DDBJ whole genome shotgun (WGS) entry which is preliminary data.</text>
</comment>
<evidence type="ECO:0000256" key="9">
    <source>
        <dbReference type="ARBA" id="ARBA00022692"/>
    </source>
</evidence>
<keyword evidence="45" id="KW-1185">Reference proteome</keyword>
<dbReference type="InterPro" id="IPR009057">
    <property type="entry name" value="Homeodomain-like_sf"/>
</dbReference>
<evidence type="ECO:0000256" key="27">
    <source>
        <dbReference type="ARBA" id="ARBA00051243"/>
    </source>
</evidence>
<dbReference type="InterPro" id="IPR007110">
    <property type="entry name" value="Ig-like_dom"/>
</dbReference>
<dbReference type="FunFam" id="1.10.510.10:FF:000140">
    <property type="entry name" value="Platelet-derived growth factor receptor beta"/>
    <property type="match status" value="1"/>
</dbReference>
<dbReference type="InterPro" id="IPR001356">
    <property type="entry name" value="HD"/>
</dbReference>
<evidence type="ECO:0000256" key="7">
    <source>
        <dbReference type="ARBA" id="ARBA00022553"/>
    </source>
</evidence>
<evidence type="ECO:0000256" key="2">
    <source>
        <dbReference type="ARBA" id="ARBA00011902"/>
    </source>
</evidence>
<evidence type="ECO:0000256" key="13">
    <source>
        <dbReference type="ARBA" id="ARBA00022840"/>
    </source>
</evidence>
<keyword evidence="16 35" id="KW-0238">DNA-binding</keyword>
<keyword evidence="17 40" id="KW-0472">Membrane</keyword>
<dbReference type="PROSITE" id="PS00107">
    <property type="entry name" value="PROTEIN_KINASE_ATP"/>
    <property type="match status" value="1"/>
</dbReference>
<feature type="binding site" evidence="33">
    <location>
        <begin position="1217"/>
        <end position="1225"/>
    </location>
    <ligand>
        <name>ATP</name>
        <dbReference type="ChEBI" id="CHEBI:30616"/>
    </ligand>
</feature>
<keyword evidence="31" id="KW-0460">Magnesium</keyword>
<dbReference type="PROSITE" id="PS00027">
    <property type="entry name" value="HOMEOBOX_1"/>
    <property type="match status" value="1"/>
</dbReference>
<evidence type="ECO:0000256" key="36">
    <source>
        <dbReference type="PROSITE-ProRule" id="PRU10141"/>
    </source>
</evidence>
<dbReference type="InterPro" id="IPR008266">
    <property type="entry name" value="Tyr_kinase_AS"/>
</dbReference>
<keyword evidence="19 35" id="KW-0371">Homeobox</keyword>
<dbReference type="PROSITE" id="PS50071">
    <property type="entry name" value="HOMEOBOX_2"/>
    <property type="match status" value="1"/>
</dbReference>
<feature type="transmembrane region" description="Helical" evidence="40">
    <location>
        <begin position="1143"/>
        <end position="1167"/>
    </location>
</feature>
<evidence type="ECO:0000256" key="21">
    <source>
        <dbReference type="ARBA" id="ARBA00023170"/>
    </source>
</evidence>
<feature type="binding site" evidence="31">
    <location>
        <position position="1392"/>
    </location>
    <ligand>
        <name>Mg(2+)</name>
        <dbReference type="ChEBI" id="CHEBI:18420"/>
    </ligand>
</feature>
<dbReference type="PRINTS" id="PR01832">
    <property type="entry name" value="VEGFRECEPTOR"/>
</dbReference>
<dbReference type="Pfam" id="PF07679">
    <property type="entry name" value="I-set"/>
    <property type="match status" value="3"/>
</dbReference>
<keyword evidence="5" id="KW-1003">Cell membrane</keyword>
<keyword evidence="6" id="KW-0145">Chemotaxis</keyword>
<keyword evidence="24 37" id="KW-0393">Immunoglobulin domain</keyword>
<feature type="binding site" evidence="30">
    <location>
        <position position="1378"/>
    </location>
    <ligand>
        <name>ATP</name>
        <dbReference type="ChEBI" id="CHEBI:30616"/>
    </ligand>
</feature>
<dbReference type="PIRSF" id="PIRSF000615">
    <property type="entry name" value="TyrPK_CSF1-R"/>
    <property type="match status" value="1"/>
</dbReference>
<evidence type="ECO:0000256" key="1">
    <source>
        <dbReference type="ARBA" id="ARBA00004251"/>
    </source>
</evidence>
<dbReference type="InterPro" id="IPR050122">
    <property type="entry name" value="RTK"/>
</dbReference>
<evidence type="ECO:0000256" key="6">
    <source>
        <dbReference type="ARBA" id="ARBA00022500"/>
    </source>
</evidence>
<keyword evidence="9 37" id="KW-0812">Transmembrane</keyword>
<dbReference type="InterPro" id="IPR027290">
    <property type="entry name" value="PDGFRA"/>
</dbReference>
<evidence type="ECO:0000256" key="8">
    <source>
        <dbReference type="ARBA" id="ARBA00022679"/>
    </source>
</evidence>
<evidence type="ECO:0000256" key="37">
    <source>
        <dbReference type="RuleBase" id="RU000311"/>
    </source>
</evidence>
<dbReference type="EMBL" id="VCAZ01000055">
    <property type="protein sequence ID" value="TSN30193.1"/>
    <property type="molecule type" value="Genomic_DNA"/>
</dbReference>
<dbReference type="InterPro" id="IPR000719">
    <property type="entry name" value="Prot_kinase_dom"/>
</dbReference>
<keyword evidence="7" id="KW-0597">Phosphoprotein</keyword>
<evidence type="ECO:0000259" key="42">
    <source>
        <dbReference type="PROSITE" id="PS50071"/>
    </source>
</evidence>
<dbReference type="PRINTS" id="PR00109">
    <property type="entry name" value="TYRKINASE"/>
</dbReference>
<evidence type="ECO:0000256" key="18">
    <source>
        <dbReference type="ARBA" id="ARBA00023137"/>
    </source>
</evidence>
<dbReference type="GO" id="GO:0000981">
    <property type="term" value="F:DNA-binding transcription factor activity, RNA polymerase II-specific"/>
    <property type="evidence" value="ECO:0007669"/>
    <property type="project" value="InterPro"/>
</dbReference>
<dbReference type="PRINTS" id="PR00024">
    <property type="entry name" value="HOMEOBOX"/>
</dbReference>
<feature type="compositionally biased region" description="Polar residues" evidence="39">
    <location>
        <begin position="1596"/>
        <end position="1614"/>
    </location>
</feature>
<proteinExistence type="inferred from homology"/>
<keyword evidence="23 35" id="KW-0539">Nucleus</keyword>
<keyword evidence="15 40" id="KW-1133">Transmembrane helix</keyword>
<keyword evidence="22" id="KW-0325">Glycoprotein</keyword>
<dbReference type="SUPFAM" id="SSF48726">
    <property type="entry name" value="Immunoglobulin"/>
    <property type="match status" value="5"/>
</dbReference>
<keyword evidence="8" id="KW-0808">Transferase</keyword>
<evidence type="ECO:0000256" key="35">
    <source>
        <dbReference type="PROSITE-ProRule" id="PRU00108"/>
    </source>
</evidence>
<evidence type="ECO:0000256" key="15">
    <source>
        <dbReference type="ARBA" id="ARBA00022989"/>
    </source>
</evidence>
<evidence type="ECO:0000256" key="30">
    <source>
        <dbReference type="PIRSR" id="PIRSR000615-2"/>
    </source>
</evidence>
<dbReference type="GO" id="GO:0005524">
    <property type="term" value="F:ATP binding"/>
    <property type="evidence" value="ECO:0007669"/>
    <property type="project" value="UniProtKB-UniRule"/>
</dbReference>
<keyword evidence="11 30" id="KW-0547">Nucleotide-binding</keyword>
<evidence type="ECO:0000259" key="43">
    <source>
        <dbReference type="PROSITE" id="PS50835"/>
    </source>
</evidence>
<dbReference type="Proteomes" id="UP000319801">
    <property type="component" value="Unassembled WGS sequence"/>
</dbReference>
<dbReference type="InterPro" id="IPR003598">
    <property type="entry name" value="Ig_sub2"/>
</dbReference>
<feature type="binding site" evidence="30 36">
    <location>
        <position position="1245"/>
    </location>
    <ligand>
        <name>ATP</name>
        <dbReference type="ChEBI" id="CHEBI:30616"/>
    </ligand>
</feature>
<evidence type="ECO:0000256" key="33">
    <source>
        <dbReference type="PIRSR" id="PIRSR500950-51"/>
    </source>
</evidence>
<feature type="domain" description="Ig-like" evidence="43">
    <location>
        <begin position="434"/>
        <end position="536"/>
    </location>
</feature>
<dbReference type="SMART" id="SM00389">
    <property type="entry name" value="HOX"/>
    <property type="match status" value="1"/>
</dbReference>
<feature type="DNA-binding region" description="Homeobox" evidence="35">
    <location>
        <begin position="115"/>
        <end position="174"/>
    </location>
</feature>
<dbReference type="GO" id="GO:0003677">
    <property type="term" value="F:DNA binding"/>
    <property type="evidence" value="ECO:0007669"/>
    <property type="project" value="UniProtKB-UniRule"/>
</dbReference>
<dbReference type="SUPFAM" id="SSF46689">
    <property type="entry name" value="Homeodomain-like"/>
    <property type="match status" value="1"/>
</dbReference>
<dbReference type="PIRSF" id="PIRSF500950">
    <property type="entry name" value="Alpha-PDGF_receptor"/>
    <property type="match status" value="1"/>
</dbReference>
<evidence type="ECO:0000256" key="34">
    <source>
        <dbReference type="PIRSR" id="PIRSR500950-52"/>
    </source>
</evidence>
<name>A0A556U6L6_BAGYA</name>
<dbReference type="Gene3D" id="1.10.510.10">
    <property type="entry name" value="Transferase(Phosphotransferase) domain 1"/>
    <property type="match status" value="1"/>
</dbReference>
<dbReference type="InterPro" id="IPR011009">
    <property type="entry name" value="Kinase-like_dom_sf"/>
</dbReference>
<sequence>MDSFDGYFNGSFEPQIHDSVEREPSACLYSQCADQAPYVELQSNTAPGNQERDLAPYELPSCQLLQAESPQADVFHPRTDDTTAHLAYPWMRASRSQISQTPMTGEFLCEDPDDQKRSRTAYSRAQLLELEKEFLFNRYISRPRRYELATTLNLTERHIKIWFQNRRMKWKKEEARRCRSTRKQERLEHDADSTLATRLPSTFFALRNFPGSEFDVHPNFCTQPRADLRAIRSFAYGLQSERREGKAAWLQRAAGDGTCDPSAPIIVSDREEFVLELHSVFNISCTGKESVVWKEPLPANTHVLPGFYTSTLLIEDAAAHHTGEYMCVYESQYEDQETLDNIASIYIFVPGKNPQVPFAPDDSTEASMYTIPCRITDPQTAVILRSLPSEDEVPSQYEQKYGFIGSYPPGQYVCETIVNGEAVRSVVYNVPHIPSATEMLNEMENYFSVKLTASPEEIKEGEAFSLICEVPPGSLYVQQWLHLSKQAVSAVPRKEIYPDRVLYILSIPHASTNDTGFYECFVTDQSNGKTRSSQVTIVVHEGSFVTLDHSGIGAVETISLLEEAEFTIYIHSDAVPKVTWFKDDLVMNSNFITVKTTLLADKRYESVLVLRHPVEEDSGTYKIVAAAGSQTEEFSFKLHVKAAEPQIMQSMLAPVIWPRKETMVMQLHSTFRLTCRGQAELAWDSPVPLDNQKLDDKRGLFVSTVTVDDAMATHTGEYTCYYKNENQTDESSIYIYVPDPNMLFVPALLPYGHHVLKSPDEMEIPCRVSDPSARVALLHVETQQEVPADYDSKKGFVGNFSPGTYVCQTLVNGEQHESEEYIVHGWIGGMGVQVELKADKTALLVGETIVVNCVARGSDLLEQQWKYPGKMADRAIMNLKENKKEQEIYYTLTVPDARTKDSGNYACSITDIMSNESQTKEVTITVYETEFVSLAPMFAPVETAKLNDVREFQVEIEALPAPKVTWLKDGMVLGDIAAEFITSLRMISKTRYQSTLVLIRAKAEDSGNYTVLAEIGNQSASHSFHLQVKVPAVILDLTDLHHGSETGQAVVCVAQGSPVPEVEWYICKNIKQCSNDSSEWLPLQTNMTGITVDTHIDQDNQLESQVIFGHLEDTLAVRCLVRNEMVAVSREIKLVANGPHSELTVAAAVLVLLVIVIISLIVLVIIWKQKPRYEIRWRVIESVSPDGHEYIYVDPMQLPYDTRWEFPRDGLVLGRILGSGAFGKVVEGTAYGLSRSQPVMKVAVKMLKPTARSSEKQALMSELKIMTHLGPHLNIVNLLGACTKSEKGDYMDMKQADTMQYVPMLERSNAYKYFDLQRDDYDHPPSYKHINESEVEKLLSDDSERLTTMDLLSFTYQVARGMEFLASKNCVHRDLAARNVLLSQGKIVKICDFGLARDIMHDNNYVSKGSTFLPVKWMAPESIFDNLYTTLSDVWSYGILLWEIFSLGGTPYPGMVVDSSFYNKIKSGYRMAKPEHASSDVYELMVKCWNNEPEKRPSFHSLSESMASLLPCGYKRSYERVNNDFLKSDHPAVTRVQCVQSDETYLGVAYKNQCKMRERESGFEEQRLSSDSGYIIPLPDLDPLSDEEYTKRNRHSSQTSEESAIETGSSSSTLPKREGETLEDITLLDEMCLDSGDLVEDSFL</sequence>
<evidence type="ECO:0000256" key="32">
    <source>
        <dbReference type="PIRSR" id="PIRSR000615-4"/>
    </source>
</evidence>
<feature type="domain" description="Protein kinase" evidence="41">
    <location>
        <begin position="1211"/>
        <end position="1509"/>
    </location>
</feature>
<dbReference type="SMART" id="SM00219">
    <property type="entry name" value="TyrKc"/>
    <property type="match status" value="1"/>
</dbReference>
<comment type="subunit">
    <text evidence="28">Interacts with homodimeric pdgfa, pdgfb and pdgfc, and with heterodimers formed by pdgfa and pdgfb. Monomer in the absence of bound ligand. Interaction with dimeric pdgfa, pdgfb and/or pdgfc leads to receptor dimerization, where both pdgfra homodimers and heterodimers with pdgfrb are observed.</text>
</comment>
<feature type="domain" description="Ig-like" evidence="43">
    <location>
        <begin position="936"/>
        <end position="1027"/>
    </location>
</feature>
<dbReference type="InterPro" id="IPR001245">
    <property type="entry name" value="Ser-Thr/Tyr_kinase_cat_dom"/>
</dbReference>
<organism evidence="44 45">
    <name type="scientific">Bagarius yarrelli</name>
    <name type="common">Goonch</name>
    <name type="synonym">Bagrus yarrelli</name>
    <dbReference type="NCBI Taxonomy" id="175774"/>
    <lineage>
        <taxon>Eukaryota</taxon>
        <taxon>Metazoa</taxon>
        <taxon>Chordata</taxon>
        <taxon>Craniata</taxon>
        <taxon>Vertebrata</taxon>
        <taxon>Euteleostomi</taxon>
        <taxon>Actinopterygii</taxon>
        <taxon>Neopterygii</taxon>
        <taxon>Teleostei</taxon>
        <taxon>Ostariophysi</taxon>
        <taxon>Siluriformes</taxon>
        <taxon>Sisoridae</taxon>
        <taxon>Sisorinae</taxon>
        <taxon>Bagarius</taxon>
    </lineage>
</organism>
<dbReference type="SUPFAM" id="SSF56112">
    <property type="entry name" value="Protein kinase-like (PK-like)"/>
    <property type="match status" value="1"/>
</dbReference>
<dbReference type="GO" id="GO:0001667">
    <property type="term" value="P:ameboidal-type cell migration"/>
    <property type="evidence" value="ECO:0007669"/>
    <property type="project" value="UniProtKB-ARBA"/>
</dbReference>
<keyword evidence="14" id="KW-0832">Ubl conjugation</keyword>
<evidence type="ECO:0000256" key="29">
    <source>
        <dbReference type="PIRSR" id="PIRSR000615-1"/>
    </source>
</evidence>
<dbReference type="CDD" id="cd00086">
    <property type="entry name" value="homeodomain"/>
    <property type="match status" value="1"/>
</dbReference>
<dbReference type="GO" id="GO:0005018">
    <property type="term" value="F:platelet-derived growth factor alpha-receptor activity"/>
    <property type="evidence" value="ECO:0007669"/>
    <property type="project" value="InterPro"/>
</dbReference>
<dbReference type="PROSITE" id="PS00109">
    <property type="entry name" value="PROTEIN_KINASE_TYR"/>
    <property type="match status" value="1"/>
</dbReference>
<dbReference type="GO" id="GO:0043235">
    <property type="term" value="C:receptor complex"/>
    <property type="evidence" value="ECO:0007669"/>
    <property type="project" value="TreeGrafter"/>
</dbReference>
<dbReference type="Gene3D" id="2.60.40.10">
    <property type="entry name" value="Immunoglobulins"/>
    <property type="match status" value="9"/>
</dbReference>
<evidence type="ECO:0000259" key="41">
    <source>
        <dbReference type="PROSITE" id="PS50011"/>
    </source>
</evidence>
<feature type="domain" description="Homeobox" evidence="42">
    <location>
        <begin position="113"/>
        <end position="173"/>
    </location>
</feature>
<dbReference type="Pfam" id="PF21339">
    <property type="entry name" value="VEGFR-1-like_Ig-like"/>
    <property type="match status" value="1"/>
</dbReference>
<feature type="disulfide bond" evidence="34">
    <location>
        <begin position="1052"/>
        <end position="1119"/>
    </location>
</feature>
<dbReference type="FunFam" id="3.30.200.20:FF:000025">
    <property type="entry name" value="Platelet-derived growth factor receptor alpha"/>
    <property type="match status" value="1"/>
</dbReference>
<dbReference type="InterPro" id="IPR017441">
    <property type="entry name" value="Protein_kinase_ATP_BS"/>
</dbReference>
<keyword evidence="12" id="KW-0418">Kinase</keyword>
<evidence type="ECO:0000256" key="16">
    <source>
        <dbReference type="ARBA" id="ARBA00023125"/>
    </source>
</evidence>
<feature type="binding site" evidence="30">
    <location>
        <begin position="1218"/>
        <end position="1225"/>
    </location>
    <ligand>
        <name>ATP</name>
        <dbReference type="ChEBI" id="CHEBI:30616"/>
    </ligand>
</feature>
<comment type="catalytic activity">
    <reaction evidence="27">
        <text>L-tyrosyl-[protein] + ATP = O-phospho-L-tyrosyl-[protein] + ADP + H(+)</text>
        <dbReference type="Rhea" id="RHEA:10596"/>
        <dbReference type="Rhea" id="RHEA-COMP:10136"/>
        <dbReference type="Rhea" id="RHEA-COMP:20101"/>
        <dbReference type="ChEBI" id="CHEBI:15378"/>
        <dbReference type="ChEBI" id="CHEBI:30616"/>
        <dbReference type="ChEBI" id="CHEBI:46858"/>
        <dbReference type="ChEBI" id="CHEBI:61978"/>
        <dbReference type="ChEBI" id="CHEBI:456216"/>
        <dbReference type="EC" id="2.7.10.1"/>
    </reaction>
</comment>
<dbReference type="FunFam" id="1.10.10.60:FF:000176">
    <property type="entry name" value="pancreas/duodenum homeobox protein 1"/>
    <property type="match status" value="1"/>
</dbReference>
<dbReference type="GO" id="GO:0006935">
    <property type="term" value="P:chemotaxis"/>
    <property type="evidence" value="ECO:0007669"/>
    <property type="project" value="UniProtKB-KW"/>
</dbReference>
<dbReference type="Gene3D" id="1.10.10.60">
    <property type="entry name" value="Homeodomain-like"/>
    <property type="match status" value="1"/>
</dbReference>
<evidence type="ECO:0000256" key="3">
    <source>
        <dbReference type="ARBA" id="ARBA00016938"/>
    </source>
</evidence>
<feature type="site" description="Important for interaction with phosphotyrosine-binding proteins" evidence="32">
    <location>
        <position position="1518"/>
    </location>
</feature>
<dbReference type="Pfam" id="PF25305">
    <property type="entry name" value="Ig_PDGFR_d4"/>
    <property type="match status" value="1"/>
</dbReference>
<evidence type="ECO:0000256" key="25">
    <source>
        <dbReference type="ARBA" id="ARBA00029782"/>
    </source>
</evidence>
<dbReference type="SMART" id="SM00409">
    <property type="entry name" value="IG"/>
    <property type="match status" value="6"/>
</dbReference>
<comment type="similarity">
    <text evidence="37">Belongs to the protein kinase superfamily. Tyr protein kinase family. CSF-1/PDGF receptor subfamily.</text>
</comment>
<evidence type="ECO:0000256" key="20">
    <source>
        <dbReference type="ARBA" id="ARBA00023157"/>
    </source>
</evidence>
<dbReference type="InterPro" id="IPR036179">
    <property type="entry name" value="Ig-like_dom_sf"/>
</dbReference>
<dbReference type="Pfam" id="PF00046">
    <property type="entry name" value="Homeodomain"/>
    <property type="match status" value="1"/>
</dbReference>